<sequence length="73" mass="8453">MTCERCDSIYFYMICEQHPWLEWPHDDCAGPGCPPSAAVGILHYRLHQLHLVVRTREATIVELFHALKEKCDA</sequence>
<organism evidence="1">
    <name type="scientific">marine sediment metagenome</name>
    <dbReference type="NCBI Taxonomy" id="412755"/>
    <lineage>
        <taxon>unclassified sequences</taxon>
        <taxon>metagenomes</taxon>
        <taxon>ecological metagenomes</taxon>
    </lineage>
</organism>
<reference evidence="1" key="1">
    <citation type="journal article" date="2015" name="Nature">
        <title>Complex archaea that bridge the gap between prokaryotes and eukaryotes.</title>
        <authorList>
            <person name="Spang A."/>
            <person name="Saw J.H."/>
            <person name="Jorgensen S.L."/>
            <person name="Zaremba-Niedzwiedzka K."/>
            <person name="Martijn J."/>
            <person name="Lind A.E."/>
            <person name="van Eijk R."/>
            <person name="Schleper C."/>
            <person name="Guy L."/>
            <person name="Ettema T.J."/>
        </authorList>
    </citation>
    <scope>NUCLEOTIDE SEQUENCE</scope>
</reference>
<dbReference type="AlphaFoldDB" id="A0A0F9BZK3"/>
<protein>
    <submittedName>
        <fullName evidence="1">Uncharacterized protein</fullName>
    </submittedName>
</protein>
<evidence type="ECO:0000313" key="1">
    <source>
        <dbReference type="EMBL" id="KKL19372.1"/>
    </source>
</evidence>
<comment type="caution">
    <text evidence="1">The sequence shown here is derived from an EMBL/GenBank/DDBJ whole genome shotgun (WGS) entry which is preliminary data.</text>
</comment>
<name>A0A0F9BZK3_9ZZZZ</name>
<accession>A0A0F9BZK3</accession>
<dbReference type="EMBL" id="LAZR01038509">
    <property type="protein sequence ID" value="KKL19372.1"/>
    <property type="molecule type" value="Genomic_DNA"/>
</dbReference>
<proteinExistence type="predicted"/>
<gene>
    <name evidence="1" type="ORF">LCGC14_2466080</name>
</gene>